<organism evidence="2 3">
    <name type="scientific">Aliiruegeria lutimaris</name>
    <dbReference type="NCBI Taxonomy" id="571298"/>
    <lineage>
        <taxon>Bacteria</taxon>
        <taxon>Pseudomonadati</taxon>
        <taxon>Pseudomonadota</taxon>
        <taxon>Alphaproteobacteria</taxon>
        <taxon>Rhodobacterales</taxon>
        <taxon>Roseobacteraceae</taxon>
        <taxon>Aliiruegeria</taxon>
    </lineage>
</organism>
<accession>A0A1G8QZ87</accession>
<evidence type="ECO:0000313" key="2">
    <source>
        <dbReference type="EMBL" id="SDJ09991.1"/>
    </source>
</evidence>
<dbReference type="STRING" id="571298.SAMN04488026_10128"/>
<keyword evidence="1" id="KW-0472">Membrane</keyword>
<dbReference type="EMBL" id="FNEK01000012">
    <property type="protein sequence ID" value="SDJ09991.1"/>
    <property type="molecule type" value="Genomic_DNA"/>
</dbReference>
<reference evidence="2 3" key="1">
    <citation type="submission" date="2016-10" db="EMBL/GenBank/DDBJ databases">
        <authorList>
            <person name="de Groot N.N."/>
        </authorList>
    </citation>
    <scope>NUCLEOTIDE SEQUENCE [LARGE SCALE GENOMIC DNA]</scope>
    <source>
        <strain evidence="2 3">DSM 25294</strain>
    </source>
</reference>
<keyword evidence="1" id="KW-0812">Transmembrane</keyword>
<sequence length="133" mass="14788">MKNQPEEWRANRATYIRDHVVISVVGAIGTCLVLWWLGNTDWWVGLIAAPMAMAVRGFYLASEELALCWVLTEDEIQGSQGKRIALRDIQKVRNIGSSVQVITRSGDKHLIKYLSDPAALRARIESHISGAAS</sequence>
<dbReference type="AlphaFoldDB" id="A0A1G8QZ87"/>
<evidence type="ECO:0000256" key="1">
    <source>
        <dbReference type="SAM" id="Phobius"/>
    </source>
</evidence>
<dbReference type="OrthoDB" id="7861868at2"/>
<keyword evidence="3" id="KW-1185">Reference proteome</keyword>
<feature type="transmembrane region" description="Helical" evidence="1">
    <location>
        <begin position="43"/>
        <end position="61"/>
    </location>
</feature>
<feature type="transmembrane region" description="Helical" evidence="1">
    <location>
        <begin position="20"/>
        <end position="37"/>
    </location>
</feature>
<dbReference type="RefSeq" id="WP_093152870.1">
    <property type="nucleotide sequence ID" value="NZ_FNEK01000012.1"/>
</dbReference>
<proteinExistence type="predicted"/>
<evidence type="ECO:0008006" key="4">
    <source>
        <dbReference type="Google" id="ProtNLM"/>
    </source>
</evidence>
<name>A0A1G8QZ87_9RHOB</name>
<dbReference type="Proteomes" id="UP000199382">
    <property type="component" value="Unassembled WGS sequence"/>
</dbReference>
<evidence type="ECO:0000313" key="3">
    <source>
        <dbReference type="Proteomes" id="UP000199382"/>
    </source>
</evidence>
<gene>
    <name evidence="2" type="ORF">SAMN04488026_10128</name>
</gene>
<protein>
    <recommendedName>
        <fullName evidence="4">PH domain-containing protein</fullName>
    </recommendedName>
</protein>
<keyword evidence="1" id="KW-1133">Transmembrane helix</keyword>